<evidence type="ECO:0000256" key="2">
    <source>
        <dbReference type="SAM" id="MobiDB-lite"/>
    </source>
</evidence>
<dbReference type="OrthoDB" id="3256376at2759"/>
<dbReference type="InterPro" id="IPR008984">
    <property type="entry name" value="SMAD_FHA_dom_sf"/>
</dbReference>
<reference evidence="5 6" key="1">
    <citation type="submission" date="2016-06" db="EMBL/GenBank/DDBJ databases">
        <title>Comparative genomics of the ectomycorrhizal sister species Rhizopogon vinicolor and Rhizopogon vesiculosus (Basidiomycota: Boletales) reveals a divergence of the mating type B locus.</title>
        <authorList>
            <consortium name="DOE Joint Genome Institute"/>
            <person name="Mujic A.B."/>
            <person name="Kuo A."/>
            <person name="Tritt A."/>
            <person name="Lipzen A."/>
            <person name="Chen C."/>
            <person name="Johnson J."/>
            <person name="Sharma A."/>
            <person name="Barry K."/>
            <person name="Grigoriev I.V."/>
            <person name="Spatafora J.W."/>
        </authorList>
    </citation>
    <scope>NUCLEOTIDE SEQUENCE [LARGE SCALE GENOMIC DNA]</scope>
    <source>
        <strain evidence="5 6">AM-OR11-026</strain>
    </source>
</reference>
<dbReference type="PROSITE" id="PS50011">
    <property type="entry name" value="PROTEIN_KINASE_DOM"/>
    <property type="match status" value="1"/>
</dbReference>
<evidence type="ECO:0000313" key="6">
    <source>
        <dbReference type="Proteomes" id="UP000092154"/>
    </source>
</evidence>
<sequence>MLSPEIRCSPQSKPLAQTLKKISWNPPRTPQRLPHRSPGRRPPISRDLRDGDTPLRIGRFIDRQDVNALATDNITFRNKAVSWAHAEIWSDNGKINIKDTKSSGGAFVKHLRLSPADSESIPHQLKHGDIVHLGMDYQDGTEEVHKSVKFTIEMDSEPLADTNAFKALSTSNYEEDLTNKLQGRPDHPIGSGGFGDIWKCGLAIDNGTTEVGPSSWQFPTYVELHRVRRELKLLGNLLHDNILSFVGVADNFEPYPAMIYPWVQNGALTGFLERERDTLSSWDKFVLYTATHFFTVGSNVLVHDDGHACLADFGLSTIFLEFIGPSYFASTIRRNIRWAATELFEVPEDDEEDEAVVSLSRRCDIYSFGSIALQVLTCKVPYYNVKENVVLGHVLNGKKPEPPKESQIAPPHWEFIQQCWLPRMDRPLVAEIVDFLRSELKALLMDTDAKRLLDDTHGLPEDFIDDARDDVQSHHGCVPSSPLRPHTLLSRFSSLFYRPQSNTNQAAALQQLSRRIFSRHHPRPPVVKVTAAQDRQTLYVARRPEQPGDKEKEKQLQQGQSQGQAQASTSQTPPVAIPTPLPAVSSTTTAGAAGTQLQPTTTVTWWKRFIFSASPFNMSHALTVLITLMTFGDMIAGEISTIFGLPVRKHRLSLETQHLLCTLELDKKYPVQPARLTFVNTSTGGCPLRLCLSGESTECCIDTQHGSSKLRAGGVL</sequence>
<keyword evidence="5" id="KW-0808">Transferase</keyword>
<dbReference type="InParanoid" id="A0A1B7MU38"/>
<dbReference type="InterPro" id="IPR000719">
    <property type="entry name" value="Prot_kinase_dom"/>
</dbReference>
<evidence type="ECO:0000259" key="4">
    <source>
        <dbReference type="PROSITE" id="PS50011"/>
    </source>
</evidence>
<dbReference type="GO" id="GO:0005524">
    <property type="term" value="F:ATP binding"/>
    <property type="evidence" value="ECO:0007669"/>
    <property type="project" value="InterPro"/>
</dbReference>
<dbReference type="InterPro" id="IPR051681">
    <property type="entry name" value="Ser/Thr_Kinases-Pseudokinases"/>
</dbReference>
<organism evidence="5 6">
    <name type="scientific">Rhizopogon vinicolor AM-OR11-026</name>
    <dbReference type="NCBI Taxonomy" id="1314800"/>
    <lineage>
        <taxon>Eukaryota</taxon>
        <taxon>Fungi</taxon>
        <taxon>Dikarya</taxon>
        <taxon>Basidiomycota</taxon>
        <taxon>Agaricomycotina</taxon>
        <taxon>Agaricomycetes</taxon>
        <taxon>Agaricomycetidae</taxon>
        <taxon>Boletales</taxon>
        <taxon>Suillineae</taxon>
        <taxon>Rhizopogonaceae</taxon>
        <taxon>Rhizopogon</taxon>
    </lineage>
</organism>
<feature type="compositionally biased region" description="Low complexity" evidence="2">
    <location>
        <begin position="557"/>
        <end position="572"/>
    </location>
</feature>
<keyword evidence="6" id="KW-1185">Reference proteome</keyword>
<proteinExistence type="inferred from homology"/>
<accession>A0A1B7MU38</accession>
<evidence type="ECO:0000313" key="5">
    <source>
        <dbReference type="EMBL" id="OAX36128.1"/>
    </source>
</evidence>
<dbReference type="Gene3D" id="2.60.200.20">
    <property type="match status" value="1"/>
</dbReference>
<comment type="similarity">
    <text evidence="1">Belongs to the protein kinase superfamily. CAMK Ser/Thr protein kinase family. CHEK2 subfamily.</text>
</comment>
<feature type="region of interest" description="Disordered" evidence="2">
    <location>
        <begin position="24"/>
        <end position="52"/>
    </location>
</feature>
<feature type="compositionally biased region" description="Low complexity" evidence="2">
    <location>
        <begin position="582"/>
        <end position="594"/>
    </location>
</feature>
<dbReference type="GO" id="GO:0004674">
    <property type="term" value="F:protein serine/threonine kinase activity"/>
    <property type="evidence" value="ECO:0007669"/>
    <property type="project" value="TreeGrafter"/>
</dbReference>
<dbReference type="Pfam" id="PF07714">
    <property type="entry name" value="PK_Tyr_Ser-Thr"/>
    <property type="match status" value="1"/>
</dbReference>
<dbReference type="PROSITE" id="PS50006">
    <property type="entry name" value="FHA_DOMAIN"/>
    <property type="match status" value="1"/>
</dbReference>
<dbReference type="InterPro" id="IPR011009">
    <property type="entry name" value="Kinase-like_dom_sf"/>
</dbReference>
<dbReference type="STRING" id="1314800.A0A1B7MU38"/>
<feature type="compositionally biased region" description="Basic and acidic residues" evidence="2">
    <location>
        <begin position="542"/>
        <end position="555"/>
    </location>
</feature>
<dbReference type="PANTHER" id="PTHR44329">
    <property type="entry name" value="SERINE/THREONINE-PROTEIN KINASE TNNI3K-RELATED"/>
    <property type="match status" value="1"/>
</dbReference>
<dbReference type="PANTHER" id="PTHR44329:SF214">
    <property type="entry name" value="PROTEIN KINASE DOMAIN-CONTAINING PROTEIN"/>
    <property type="match status" value="1"/>
</dbReference>
<gene>
    <name evidence="5" type="ORF">K503DRAFT_784585</name>
</gene>
<dbReference type="EMBL" id="KV448440">
    <property type="protein sequence ID" value="OAX36128.1"/>
    <property type="molecule type" value="Genomic_DNA"/>
</dbReference>
<evidence type="ECO:0000259" key="3">
    <source>
        <dbReference type="PROSITE" id="PS50006"/>
    </source>
</evidence>
<dbReference type="AlphaFoldDB" id="A0A1B7MU38"/>
<feature type="domain" description="FHA" evidence="3">
    <location>
        <begin position="55"/>
        <end position="113"/>
    </location>
</feature>
<name>A0A1B7MU38_9AGAM</name>
<dbReference type="SUPFAM" id="SSF56112">
    <property type="entry name" value="Protein kinase-like (PK-like)"/>
    <property type="match status" value="1"/>
</dbReference>
<feature type="region of interest" description="Disordered" evidence="2">
    <location>
        <begin position="523"/>
        <end position="594"/>
    </location>
</feature>
<dbReference type="Gene3D" id="1.10.510.10">
    <property type="entry name" value="Transferase(Phosphotransferase) domain 1"/>
    <property type="match status" value="2"/>
</dbReference>
<feature type="domain" description="Protein kinase" evidence="4">
    <location>
        <begin position="183"/>
        <end position="444"/>
    </location>
</feature>
<dbReference type="Pfam" id="PF00498">
    <property type="entry name" value="FHA"/>
    <property type="match status" value="1"/>
</dbReference>
<dbReference type="Proteomes" id="UP000092154">
    <property type="component" value="Unassembled WGS sequence"/>
</dbReference>
<evidence type="ECO:0000256" key="1">
    <source>
        <dbReference type="ARBA" id="ARBA00005575"/>
    </source>
</evidence>
<dbReference type="InterPro" id="IPR000253">
    <property type="entry name" value="FHA_dom"/>
</dbReference>
<protein>
    <submittedName>
        <fullName evidence="5">Kinase-like protein</fullName>
    </submittedName>
</protein>
<dbReference type="InterPro" id="IPR001245">
    <property type="entry name" value="Ser-Thr/Tyr_kinase_cat_dom"/>
</dbReference>
<keyword evidence="5" id="KW-0418">Kinase</keyword>
<dbReference type="SUPFAM" id="SSF49879">
    <property type="entry name" value="SMAD/FHA domain"/>
    <property type="match status" value="1"/>
</dbReference>